<evidence type="ECO:0000256" key="2">
    <source>
        <dbReference type="ARBA" id="ARBA00022723"/>
    </source>
</evidence>
<evidence type="ECO:0000313" key="6">
    <source>
        <dbReference type="EMBL" id="NDK39757.1"/>
    </source>
</evidence>
<dbReference type="InterPro" id="IPR011057">
    <property type="entry name" value="Mss4-like_sf"/>
</dbReference>
<evidence type="ECO:0000313" key="7">
    <source>
        <dbReference type="Proteomes" id="UP001429354"/>
    </source>
</evidence>
<gene>
    <name evidence="6" type="ORF">DT603_12980</name>
</gene>
<sequence length="132" mass="14792">MTTAHAQCLCGEVKLEATLPSKWVAHCHCSLCRRAHGAAFVTWVGMEAARCVIDDPAQRLRWYQSTPGAERGFCSHCGTMMLFRSPRWPGELHIALAHFTTPLDRAPQVHAHWDDHVPWASIDPDDGLPRKP</sequence>
<evidence type="ECO:0000259" key="5">
    <source>
        <dbReference type="PROSITE" id="PS51891"/>
    </source>
</evidence>
<evidence type="ECO:0000256" key="4">
    <source>
        <dbReference type="ARBA" id="ARBA00023239"/>
    </source>
</evidence>
<dbReference type="PANTHER" id="PTHR33337:SF40">
    <property type="entry name" value="CENP-V_GFA DOMAIN-CONTAINING PROTEIN-RELATED"/>
    <property type="match status" value="1"/>
</dbReference>
<protein>
    <submittedName>
        <fullName evidence="6">GFA family protein</fullName>
    </submittedName>
</protein>
<keyword evidence="2" id="KW-0479">Metal-binding</keyword>
<evidence type="ECO:0000256" key="3">
    <source>
        <dbReference type="ARBA" id="ARBA00022833"/>
    </source>
</evidence>
<dbReference type="PROSITE" id="PS51891">
    <property type="entry name" value="CENP_V_GFA"/>
    <property type="match status" value="1"/>
</dbReference>
<comment type="similarity">
    <text evidence="1">Belongs to the Gfa family.</text>
</comment>
<evidence type="ECO:0000256" key="1">
    <source>
        <dbReference type="ARBA" id="ARBA00005495"/>
    </source>
</evidence>
<dbReference type="RefSeq" id="WP_162350397.1">
    <property type="nucleotide sequence ID" value="NZ_QOVG01000009.1"/>
</dbReference>
<keyword evidence="7" id="KW-1185">Reference proteome</keyword>
<dbReference type="SUPFAM" id="SSF51316">
    <property type="entry name" value="Mss4-like"/>
    <property type="match status" value="1"/>
</dbReference>
<organism evidence="6 7">
    <name type="scientific">Pseudoxanthomonas gei</name>
    <dbReference type="NCBI Taxonomy" id="1383030"/>
    <lineage>
        <taxon>Bacteria</taxon>
        <taxon>Pseudomonadati</taxon>
        <taxon>Pseudomonadota</taxon>
        <taxon>Gammaproteobacteria</taxon>
        <taxon>Lysobacterales</taxon>
        <taxon>Lysobacteraceae</taxon>
        <taxon>Pseudoxanthomonas</taxon>
    </lineage>
</organism>
<feature type="domain" description="CENP-V/GFA" evidence="5">
    <location>
        <begin position="4"/>
        <end position="114"/>
    </location>
</feature>
<proteinExistence type="inferred from homology"/>
<keyword evidence="3" id="KW-0862">Zinc</keyword>
<comment type="caution">
    <text evidence="6">The sequence shown here is derived from an EMBL/GenBank/DDBJ whole genome shotgun (WGS) entry which is preliminary data.</text>
</comment>
<dbReference type="Proteomes" id="UP001429354">
    <property type="component" value="Unassembled WGS sequence"/>
</dbReference>
<keyword evidence="4" id="KW-0456">Lyase</keyword>
<dbReference type="PANTHER" id="PTHR33337">
    <property type="entry name" value="GFA DOMAIN-CONTAINING PROTEIN"/>
    <property type="match status" value="1"/>
</dbReference>
<dbReference type="Gene3D" id="3.90.1590.10">
    <property type="entry name" value="glutathione-dependent formaldehyde- activating enzyme (gfa)"/>
    <property type="match status" value="1"/>
</dbReference>
<dbReference type="Pfam" id="PF04828">
    <property type="entry name" value="GFA"/>
    <property type="match status" value="1"/>
</dbReference>
<dbReference type="EMBL" id="QOVG01000009">
    <property type="protein sequence ID" value="NDK39757.1"/>
    <property type="molecule type" value="Genomic_DNA"/>
</dbReference>
<reference evidence="6 7" key="1">
    <citation type="submission" date="2018-07" db="EMBL/GenBank/DDBJ databases">
        <title>Whole genome Sequencing of Pseudoxanthomonas gei KCTC 32298 (T).</title>
        <authorList>
            <person name="Kumar S."/>
            <person name="Bansal K."/>
            <person name="Kaur A."/>
            <person name="Patil P."/>
            <person name="Sharma S."/>
            <person name="Patil P.B."/>
        </authorList>
    </citation>
    <scope>NUCLEOTIDE SEQUENCE [LARGE SCALE GENOMIC DNA]</scope>
    <source>
        <strain evidence="6 7">KCTC 32298</strain>
    </source>
</reference>
<dbReference type="InterPro" id="IPR006913">
    <property type="entry name" value="CENP-V/GFA"/>
</dbReference>
<name>A0ABX0AGP8_9GAMM</name>
<accession>A0ABX0AGP8</accession>